<sequence>MSKNHHRRRINKNRHGEIKRRTFECQNSCKYCAKKRADVEETHERESVKIGCPWKVNLSCNKGVIRVTSICKKHNHPLFGNRNIASDRHLSPEMLEEIEFLVNVGCEAGLIICMLQKWFPDAVIHPKNVYNAICLFRRDQKVMKTDAAETYDKLIKMQREEHGWFVEARLEGDDNHLTGFFWMRPSQIELWQKFHDVAINDNTSQINKYRMYLSLTIVIDNHVRSRMVATAVVSDETKETYQWILECFLHATNGLAPRVLFTDADAEERGRFDEKERERSDEEEQERSDEEERVRSDEEERGRFDDDECVRSDDDERERSDKGEWERSNKKEREGYDDYEWERYDNDKLERYDDKGSDEKDSKVKFAEDDYESKLLNLHSLFSYLNHAVIHEVWSVTTIEQNKEHFVVLYAKYNEGFGYAKRAIGLSLELRCENEINEILQSWIRKKEIEIRNRQLGRIIGSKENLPNISNPHHQTRTKGAPKKRVKNALENTTIKYSNNKNRQDIKKLNDKHHEKSIKELNKQPRNELQREISIHQTKYICSYCKGSGHNARSCELKKKGVKAGTR</sequence>
<gene>
    <name evidence="3" type="ORF">RhiirA1_475985</name>
</gene>
<dbReference type="PANTHER" id="PTHR47718">
    <property type="entry name" value="OS01G0519700 PROTEIN"/>
    <property type="match status" value="1"/>
</dbReference>
<protein>
    <recommendedName>
        <fullName evidence="2">ZSWIM1/3 RNaseH-like domain-containing protein</fullName>
    </recommendedName>
</protein>
<dbReference type="AlphaFoldDB" id="A0A2N0QVZ8"/>
<proteinExistence type="predicted"/>
<name>A0A2N0QVZ8_9GLOM</name>
<reference evidence="3 4" key="2">
    <citation type="submission" date="2017-10" db="EMBL/GenBank/DDBJ databases">
        <title>Genome analyses suggest a sexual origin of heterokaryosis in a supposedly ancient asexual fungus.</title>
        <authorList>
            <person name="Corradi N."/>
            <person name="Sedzielewska K."/>
            <person name="Noel J."/>
            <person name="Charron P."/>
            <person name="Farinelli L."/>
            <person name="Marton T."/>
            <person name="Kruger M."/>
            <person name="Pelin A."/>
            <person name="Brachmann A."/>
            <person name="Corradi N."/>
        </authorList>
    </citation>
    <scope>NUCLEOTIDE SEQUENCE [LARGE SCALE GENOMIC DNA]</scope>
    <source>
        <strain evidence="3 4">A1</strain>
    </source>
</reference>
<feature type="region of interest" description="Disordered" evidence="1">
    <location>
        <begin position="463"/>
        <end position="483"/>
    </location>
</feature>
<feature type="compositionally biased region" description="Basic and acidic residues" evidence="1">
    <location>
        <begin position="270"/>
        <end position="280"/>
    </location>
</feature>
<organism evidence="3 4">
    <name type="scientific">Rhizophagus irregularis</name>
    <dbReference type="NCBI Taxonomy" id="588596"/>
    <lineage>
        <taxon>Eukaryota</taxon>
        <taxon>Fungi</taxon>
        <taxon>Fungi incertae sedis</taxon>
        <taxon>Mucoromycota</taxon>
        <taxon>Glomeromycotina</taxon>
        <taxon>Glomeromycetes</taxon>
        <taxon>Glomerales</taxon>
        <taxon>Glomeraceae</taxon>
        <taxon>Rhizophagus</taxon>
    </lineage>
</organism>
<dbReference type="EMBL" id="LLXH01002725">
    <property type="protein sequence ID" value="PKC55225.1"/>
    <property type="molecule type" value="Genomic_DNA"/>
</dbReference>
<evidence type="ECO:0000256" key="1">
    <source>
        <dbReference type="SAM" id="MobiDB-lite"/>
    </source>
</evidence>
<dbReference type="VEuPathDB" id="FungiDB:RhiirFUN_025581"/>
<evidence type="ECO:0000313" key="3">
    <source>
        <dbReference type="EMBL" id="PKC55225.1"/>
    </source>
</evidence>
<feature type="region of interest" description="Disordered" evidence="1">
    <location>
        <begin position="270"/>
        <end position="329"/>
    </location>
</feature>
<feature type="compositionally biased region" description="Basic and acidic residues" evidence="1">
    <location>
        <begin position="290"/>
        <end position="329"/>
    </location>
</feature>
<feature type="compositionally biased region" description="Basic residues" evidence="1">
    <location>
        <begin position="474"/>
        <end position="483"/>
    </location>
</feature>
<dbReference type="Proteomes" id="UP000232688">
    <property type="component" value="Unassembled WGS sequence"/>
</dbReference>
<dbReference type="InterPro" id="IPR048324">
    <property type="entry name" value="ZSWIM1-3_RNaseH-like"/>
</dbReference>
<dbReference type="VEuPathDB" id="FungiDB:FUN_016229"/>
<dbReference type="PANTHER" id="PTHR47718:SF3">
    <property type="entry name" value="PROTEIN FAR1-RELATED SEQUENCE 5-LIKE"/>
    <property type="match status" value="1"/>
</dbReference>
<feature type="domain" description="ZSWIM1/3 RNaseH-like" evidence="2">
    <location>
        <begin position="158"/>
        <end position="270"/>
    </location>
</feature>
<comment type="caution">
    <text evidence="3">The sequence shown here is derived from an EMBL/GenBank/DDBJ whole genome shotgun (WGS) entry which is preliminary data.</text>
</comment>
<dbReference type="VEuPathDB" id="FungiDB:FUN_018250"/>
<reference evidence="3 4" key="1">
    <citation type="submission" date="2017-10" db="EMBL/GenBank/DDBJ databases">
        <title>Extensive intraspecific genome diversity in a model arbuscular mycorrhizal fungus.</title>
        <authorList>
            <person name="Chen E.C.H."/>
            <person name="Morin E."/>
            <person name="Baudet D."/>
            <person name="Noel J."/>
            <person name="Ndikumana S."/>
            <person name="Charron P."/>
            <person name="St-Onge C."/>
            <person name="Giorgi J."/>
            <person name="Grigoriev I.V."/>
            <person name="Roux C."/>
            <person name="Martin F.M."/>
            <person name="Corradi N."/>
        </authorList>
    </citation>
    <scope>NUCLEOTIDE SEQUENCE [LARGE SCALE GENOMIC DNA]</scope>
    <source>
        <strain evidence="3 4">A1</strain>
    </source>
</reference>
<evidence type="ECO:0000313" key="4">
    <source>
        <dbReference type="Proteomes" id="UP000232688"/>
    </source>
</evidence>
<dbReference type="VEuPathDB" id="FungiDB:RhiirA1_475985"/>
<evidence type="ECO:0000259" key="2">
    <source>
        <dbReference type="Pfam" id="PF21056"/>
    </source>
</evidence>
<dbReference type="Pfam" id="PF21056">
    <property type="entry name" value="ZSWIM1-3_RNaseH-like"/>
    <property type="match status" value="1"/>
</dbReference>
<accession>A0A2N0QVZ8</accession>